<gene>
    <name evidence="1" type="ORF">RND71_011127</name>
</gene>
<dbReference type="EMBL" id="JAVYJV010000006">
    <property type="protein sequence ID" value="KAK4367335.1"/>
    <property type="molecule type" value="Genomic_DNA"/>
</dbReference>
<sequence length="309" mass="34329">MLCLWYNIDRFSRDKVSHLRGSFPGFRGPDSYVFTWGSPHWGGFLHPWIETMVELRLKRMVRASTCFLNPFLISSRWFGSHVKVSPPMVLLPLQDANPNSLPKFLRELDLQETLADDARGQCPNLTSLRVNCLVPLHVLQRIILQAPQLVALGVGSFATNPVSETYNKLKNALQKCTSIRSLSGFLTTVDPSCLRAIYPILDIIGDRGLGIVASTCKELQALRVFHSSTQFSGVTEEGLVAVSAGCPKLKSLSYTCRQMTNAALITVAKNCSNLVCFILNTENPKLPDAMTNQPLDEGFWGDCTVKQRP</sequence>
<dbReference type="SUPFAM" id="SSF52047">
    <property type="entry name" value="RNI-like"/>
    <property type="match status" value="1"/>
</dbReference>
<name>A0AAE1SC42_9SOLA</name>
<protein>
    <submittedName>
        <fullName evidence="1">Uncharacterized protein</fullName>
    </submittedName>
</protein>
<keyword evidence="2" id="KW-1185">Reference proteome</keyword>
<evidence type="ECO:0000313" key="2">
    <source>
        <dbReference type="Proteomes" id="UP001291623"/>
    </source>
</evidence>
<dbReference type="InterPro" id="IPR032675">
    <property type="entry name" value="LRR_dom_sf"/>
</dbReference>
<dbReference type="GO" id="GO:0031146">
    <property type="term" value="P:SCF-dependent proteasomal ubiquitin-dependent protein catabolic process"/>
    <property type="evidence" value="ECO:0007669"/>
    <property type="project" value="TreeGrafter"/>
</dbReference>
<comment type="caution">
    <text evidence="1">The sequence shown here is derived from an EMBL/GenBank/DDBJ whole genome shotgun (WGS) entry which is preliminary data.</text>
</comment>
<proteinExistence type="predicted"/>
<dbReference type="AlphaFoldDB" id="A0AAE1SC42"/>
<dbReference type="Proteomes" id="UP001291623">
    <property type="component" value="Unassembled WGS sequence"/>
</dbReference>
<accession>A0AAE1SC42</accession>
<dbReference type="GO" id="GO:0019005">
    <property type="term" value="C:SCF ubiquitin ligase complex"/>
    <property type="evidence" value="ECO:0007669"/>
    <property type="project" value="TreeGrafter"/>
</dbReference>
<organism evidence="1 2">
    <name type="scientific">Anisodus tanguticus</name>
    <dbReference type="NCBI Taxonomy" id="243964"/>
    <lineage>
        <taxon>Eukaryota</taxon>
        <taxon>Viridiplantae</taxon>
        <taxon>Streptophyta</taxon>
        <taxon>Embryophyta</taxon>
        <taxon>Tracheophyta</taxon>
        <taxon>Spermatophyta</taxon>
        <taxon>Magnoliopsida</taxon>
        <taxon>eudicotyledons</taxon>
        <taxon>Gunneridae</taxon>
        <taxon>Pentapetalae</taxon>
        <taxon>asterids</taxon>
        <taxon>lamiids</taxon>
        <taxon>Solanales</taxon>
        <taxon>Solanaceae</taxon>
        <taxon>Solanoideae</taxon>
        <taxon>Hyoscyameae</taxon>
        <taxon>Anisodus</taxon>
    </lineage>
</organism>
<dbReference type="PANTHER" id="PTHR16134">
    <property type="entry name" value="F-BOX/TPR REPEAT PROTEIN POF3"/>
    <property type="match status" value="1"/>
</dbReference>
<evidence type="ECO:0000313" key="1">
    <source>
        <dbReference type="EMBL" id="KAK4367335.1"/>
    </source>
</evidence>
<dbReference type="Gene3D" id="3.80.10.10">
    <property type="entry name" value="Ribonuclease Inhibitor"/>
    <property type="match status" value="2"/>
</dbReference>
<reference evidence="1" key="1">
    <citation type="submission" date="2023-12" db="EMBL/GenBank/DDBJ databases">
        <title>Genome assembly of Anisodus tanguticus.</title>
        <authorList>
            <person name="Wang Y.-J."/>
        </authorList>
    </citation>
    <scope>NUCLEOTIDE SEQUENCE</scope>
    <source>
        <strain evidence="1">KB-2021</strain>
        <tissue evidence="1">Leaf</tissue>
    </source>
</reference>
<dbReference type="PANTHER" id="PTHR16134:SF45">
    <property type="entry name" value="PROTEIN AUXIN SIGNALING F-BOX 3"/>
    <property type="match status" value="1"/>
</dbReference>